<organism evidence="1 2">
    <name type="scientific">Pyricularia oryzae</name>
    <name type="common">Rice blast fungus</name>
    <name type="synonym">Magnaporthe oryzae</name>
    <dbReference type="NCBI Taxonomy" id="318829"/>
    <lineage>
        <taxon>Eukaryota</taxon>
        <taxon>Fungi</taxon>
        <taxon>Dikarya</taxon>
        <taxon>Ascomycota</taxon>
        <taxon>Pezizomycotina</taxon>
        <taxon>Sordariomycetes</taxon>
        <taxon>Sordariomycetidae</taxon>
        <taxon>Magnaporthales</taxon>
        <taxon>Pyriculariaceae</taxon>
        <taxon>Pyricularia</taxon>
    </lineage>
</organism>
<gene>
    <name evidence="1" type="ORF">PoMZ_12628</name>
</gene>
<proteinExistence type="predicted"/>
<feature type="non-terminal residue" evidence="1">
    <location>
        <position position="218"/>
    </location>
</feature>
<dbReference type="AlphaFoldDB" id="A0A4P7NT32"/>
<feature type="non-terminal residue" evidence="1">
    <location>
        <position position="1"/>
    </location>
</feature>
<dbReference type="EMBL" id="CP034210">
    <property type="protein sequence ID" value="QBZ65665.1"/>
    <property type="molecule type" value="Genomic_DNA"/>
</dbReference>
<dbReference type="Proteomes" id="UP000294847">
    <property type="component" value="Chromosome 7"/>
</dbReference>
<sequence>SALGGKFTESDDKKLILYCRTASHRRLGLSQSLAHACLTCPPGTGSHRSLYAAQGLSGHNRQQPCVSATKSQGKGLTAAQDEALLLCHLRLVWTVVLKNSACMYGRIYTGLSLYKDANSNAASVVRLTVASPGLCIMALFEEGKKGERTQKRVQLELMTRRNMRWESFADIRADRGKRLLRCSAREVIKGFAKNRLLGNVLHKVNAMINRSSNEKIVK</sequence>
<protein>
    <submittedName>
        <fullName evidence="1">Uncharacterized protein</fullName>
    </submittedName>
</protein>
<reference evidence="1 2" key="1">
    <citation type="journal article" date="2019" name="Mol. Biol. Evol.">
        <title>Blast fungal genomes show frequent chromosomal changes, gene gains and losses, and effector gene turnover.</title>
        <authorList>
            <person name="Gomez Luciano L.B."/>
            <person name="Jason Tsai I."/>
            <person name="Chuma I."/>
            <person name="Tosa Y."/>
            <person name="Chen Y.H."/>
            <person name="Li J.Y."/>
            <person name="Li M.Y."/>
            <person name="Jade Lu M.Y."/>
            <person name="Nakayashiki H."/>
            <person name="Li W.H."/>
        </authorList>
    </citation>
    <scope>NUCLEOTIDE SEQUENCE [LARGE SCALE GENOMIC DNA]</scope>
    <source>
        <strain evidence="1">MZ5-1-6</strain>
    </source>
</reference>
<evidence type="ECO:0000313" key="2">
    <source>
        <dbReference type="Proteomes" id="UP000294847"/>
    </source>
</evidence>
<evidence type="ECO:0000313" key="1">
    <source>
        <dbReference type="EMBL" id="QBZ65665.1"/>
    </source>
</evidence>
<accession>A0A4P7NT32</accession>
<name>A0A4P7NT32_PYROR</name>